<feature type="compositionally biased region" description="Polar residues" evidence="10">
    <location>
        <begin position="785"/>
        <end position="829"/>
    </location>
</feature>
<feature type="region of interest" description="Disordered" evidence="10">
    <location>
        <begin position="631"/>
        <end position="899"/>
    </location>
</feature>
<reference evidence="12" key="1">
    <citation type="journal article" date="2023" name="G3 (Bethesda)">
        <title>A reference genome for the long-term kleptoplast-retaining sea slug Elysia crispata morphotype clarki.</title>
        <authorList>
            <person name="Eastman K.E."/>
            <person name="Pendleton A.L."/>
            <person name="Shaikh M.A."/>
            <person name="Suttiyut T."/>
            <person name="Ogas R."/>
            <person name="Tomko P."/>
            <person name="Gavelis G."/>
            <person name="Widhalm J.R."/>
            <person name="Wisecaver J.H."/>
        </authorList>
    </citation>
    <scope>NUCLEOTIDE SEQUENCE</scope>
    <source>
        <strain evidence="12">ECLA1</strain>
    </source>
</reference>
<feature type="compositionally biased region" description="Basic and acidic residues" evidence="10">
    <location>
        <begin position="1663"/>
        <end position="1684"/>
    </location>
</feature>
<feature type="compositionally biased region" description="Basic and acidic residues" evidence="10">
    <location>
        <begin position="649"/>
        <end position="658"/>
    </location>
</feature>
<feature type="compositionally biased region" description="Polar residues" evidence="10">
    <location>
        <begin position="635"/>
        <end position="648"/>
    </location>
</feature>
<feature type="compositionally biased region" description="Basic and acidic residues" evidence="10">
    <location>
        <begin position="2420"/>
        <end position="2436"/>
    </location>
</feature>
<feature type="compositionally biased region" description="Polar residues" evidence="10">
    <location>
        <begin position="2315"/>
        <end position="2329"/>
    </location>
</feature>
<keyword evidence="2" id="KW-0479">Metal-binding</keyword>
<dbReference type="InterPro" id="IPR036236">
    <property type="entry name" value="Znf_C2H2_sf"/>
</dbReference>
<keyword evidence="4 9" id="KW-0863">Zinc-finger</keyword>
<feature type="compositionally biased region" description="Polar residues" evidence="10">
    <location>
        <begin position="2682"/>
        <end position="2691"/>
    </location>
</feature>
<feature type="compositionally biased region" description="Low complexity" evidence="10">
    <location>
        <begin position="2402"/>
        <end position="2419"/>
    </location>
</feature>
<feature type="compositionally biased region" description="Polar residues" evidence="10">
    <location>
        <begin position="3049"/>
        <end position="3083"/>
    </location>
</feature>
<dbReference type="PANTHER" id="PTHR47772:SF13">
    <property type="entry name" value="GASTRULA ZINC FINGER PROTEIN XLCGF49.1-LIKE-RELATED"/>
    <property type="match status" value="1"/>
</dbReference>
<organism evidence="12 13">
    <name type="scientific">Elysia crispata</name>
    <name type="common">lettuce slug</name>
    <dbReference type="NCBI Taxonomy" id="231223"/>
    <lineage>
        <taxon>Eukaryota</taxon>
        <taxon>Metazoa</taxon>
        <taxon>Spiralia</taxon>
        <taxon>Lophotrochozoa</taxon>
        <taxon>Mollusca</taxon>
        <taxon>Gastropoda</taxon>
        <taxon>Heterobranchia</taxon>
        <taxon>Euthyneura</taxon>
        <taxon>Panpulmonata</taxon>
        <taxon>Sacoglossa</taxon>
        <taxon>Placobranchoidea</taxon>
        <taxon>Plakobranchidae</taxon>
        <taxon>Elysia</taxon>
    </lineage>
</organism>
<feature type="compositionally biased region" description="Polar residues" evidence="10">
    <location>
        <begin position="1407"/>
        <end position="1419"/>
    </location>
</feature>
<keyword evidence="13" id="KW-1185">Reference proteome</keyword>
<feature type="compositionally biased region" description="Low complexity" evidence="10">
    <location>
        <begin position="1915"/>
        <end position="1936"/>
    </location>
</feature>
<feature type="compositionally biased region" description="Basic and acidic residues" evidence="10">
    <location>
        <begin position="2665"/>
        <end position="2680"/>
    </location>
</feature>
<evidence type="ECO:0000256" key="9">
    <source>
        <dbReference type="PROSITE-ProRule" id="PRU00042"/>
    </source>
</evidence>
<feature type="compositionally biased region" description="Low complexity" evidence="10">
    <location>
        <begin position="390"/>
        <end position="400"/>
    </location>
</feature>
<dbReference type="FunFam" id="3.30.160.60:FF:000446">
    <property type="entry name" value="Zinc finger protein"/>
    <property type="match status" value="1"/>
</dbReference>
<evidence type="ECO:0000256" key="6">
    <source>
        <dbReference type="ARBA" id="ARBA00023015"/>
    </source>
</evidence>
<feature type="region of interest" description="Disordered" evidence="10">
    <location>
        <begin position="1864"/>
        <end position="2128"/>
    </location>
</feature>
<feature type="region of interest" description="Disordered" evidence="10">
    <location>
        <begin position="2508"/>
        <end position="2748"/>
    </location>
</feature>
<evidence type="ECO:0000256" key="2">
    <source>
        <dbReference type="ARBA" id="ARBA00022723"/>
    </source>
</evidence>
<feature type="compositionally biased region" description="Polar residues" evidence="10">
    <location>
        <begin position="1526"/>
        <end position="1552"/>
    </location>
</feature>
<feature type="compositionally biased region" description="Polar residues" evidence="10">
    <location>
        <begin position="1864"/>
        <end position="1875"/>
    </location>
</feature>
<feature type="region of interest" description="Disordered" evidence="10">
    <location>
        <begin position="2906"/>
        <end position="2999"/>
    </location>
</feature>
<feature type="compositionally biased region" description="Acidic residues" evidence="10">
    <location>
        <begin position="1332"/>
        <end position="1345"/>
    </location>
</feature>
<feature type="compositionally biased region" description="Basic and acidic residues" evidence="10">
    <location>
        <begin position="1175"/>
        <end position="1211"/>
    </location>
</feature>
<feature type="region of interest" description="Disordered" evidence="10">
    <location>
        <begin position="3011"/>
        <end position="3083"/>
    </location>
</feature>
<dbReference type="PANTHER" id="PTHR47772">
    <property type="entry name" value="ZINC FINGER PROTEIN 200"/>
    <property type="match status" value="1"/>
</dbReference>
<feature type="region of interest" description="Disordered" evidence="10">
    <location>
        <begin position="1065"/>
        <end position="1093"/>
    </location>
</feature>
<feature type="domain" description="C2H2-type" evidence="11">
    <location>
        <begin position="2878"/>
        <end position="2905"/>
    </location>
</feature>
<feature type="region of interest" description="Disordered" evidence="10">
    <location>
        <begin position="2303"/>
        <end position="2329"/>
    </location>
</feature>
<feature type="compositionally biased region" description="Low complexity" evidence="10">
    <location>
        <begin position="1021"/>
        <end position="1040"/>
    </location>
</feature>
<dbReference type="PROSITE" id="PS50157">
    <property type="entry name" value="ZINC_FINGER_C2H2_2"/>
    <property type="match status" value="4"/>
</dbReference>
<feature type="compositionally biased region" description="Basic and acidic residues" evidence="10">
    <location>
        <begin position="1247"/>
        <end position="1256"/>
    </location>
</feature>
<feature type="compositionally biased region" description="Low complexity" evidence="10">
    <location>
        <begin position="1272"/>
        <end position="1289"/>
    </location>
</feature>
<feature type="region of interest" description="Disordered" evidence="10">
    <location>
        <begin position="3103"/>
        <end position="3203"/>
    </location>
</feature>
<dbReference type="EMBL" id="JAWDGP010000459">
    <property type="protein sequence ID" value="KAK3800423.1"/>
    <property type="molecule type" value="Genomic_DNA"/>
</dbReference>
<accession>A0AAE1B699</accession>
<gene>
    <name evidence="12" type="ORF">RRG08_052806</name>
</gene>
<feature type="region of interest" description="Disordered" evidence="10">
    <location>
        <begin position="444"/>
        <end position="479"/>
    </location>
</feature>
<feature type="compositionally biased region" description="Polar residues" evidence="10">
    <location>
        <begin position="3184"/>
        <end position="3195"/>
    </location>
</feature>
<feature type="compositionally biased region" description="Basic and acidic residues" evidence="10">
    <location>
        <begin position="1435"/>
        <end position="1455"/>
    </location>
</feature>
<evidence type="ECO:0000313" key="13">
    <source>
        <dbReference type="Proteomes" id="UP001283361"/>
    </source>
</evidence>
<feature type="compositionally biased region" description="Low complexity" evidence="10">
    <location>
        <begin position="1988"/>
        <end position="2000"/>
    </location>
</feature>
<feature type="region of interest" description="Disordered" evidence="10">
    <location>
        <begin position="1743"/>
        <end position="1789"/>
    </location>
</feature>
<feature type="compositionally biased region" description="Polar residues" evidence="10">
    <location>
        <begin position="3164"/>
        <end position="3173"/>
    </location>
</feature>
<feature type="compositionally biased region" description="Polar residues" evidence="10">
    <location>
        <begin position="2949"/>
        <end position="2972"/>
    </location>
</feature>
<feature type="region of interest" description="Disordered" evidence="10">
    <location>
        <begin position="2357"/>
        <end position="2443"/>
    </location>
</feature>
<feature type="region of interest" description="Disordered" evidence="10">
    <location>
        <begin position="1175"/>
        <end position="1695"/>
    </location>
</feature>
<dbReference type="Gene3D" id="3.30.160.60">
    <property type="entry name" value="Classic Zinc Finger"/>
    <property type="match status" value="3"/>
</dbReference>
<dbReference type="PROSITE" id="PS00028">
    <property type="entry name" value="ZINC_FINGER_C2H2_1"/>
    <property type="match status" value="3"/>
</dbReference>
<dbReference type="GO" id="GO:0005634">
    <property type="term" value="C:nucleus"/>
    <property type="evidence" value="ECO:0007669"/>
    <property type="project" value="UniProtKB-SubCell"/>
</dbReference>
<feature type="compositionally biased region" description="Polar residues" evidence="10">
    <location>
        <begin position="315"/>
        <end position="347"/>
    </location>
</feature>
<name>A0AAE1B699_9GAST</name>
<dbReference type="SUPFAM" id="SSF57667">
    <property type="entry name" value="beta-beta-alpha zinc fingers"/>
    <property type="match status" value="2"/>
</dbReference>
<feature type="compositionally biased region" description="Low complexity" evidence="10">
    <location>
        <begin position="3107"/>
        <end position="3119"/>
    </location>
</feature>
<feature type="compositionally biased region" description="Basic and acidic residues" evidence="10">
    <location>
        <begin position="1321"/>
        <end position="1331"/>
    </location>
</feature>
<evidence type="ECO:0000256" key="7">
    <source>
        <dbReference type="ARBA" id="ARBA00023163"/>
    </source>
</evidence>
<feature type="compositionally biased region" description="Basic and acidic residues" evidence="10">
    <location>
        <begin position="2694"/>
        <end position="2705"/>
    </location>
</feature>
<feature type="compositionally biased region" description="Polar residues" evidence="10">
    <location>
        <begin position="1937"/>
        <end position="1974"/>
    </location>
</feature>
<feature type="region of interest" description="Disordered" evidence="10">
    <location>
        <begin position="543"/>
        <end position="602"/>
    </location>
</feature>
<evidence type="ECO:0000256" key="5">
    <source>
        <dbReference type="ARBA" id="ARBA00022833"/>
    </source>
</evidence>
<feature type="compositionally biased region" description="Polar residues" evidence="10">
    <location>
        <begin position="3020"/>
        <end position="3035"/>
    </location>
</feature>
<feature type="compositionally biased region" description="Basic and acidic residues" evidence="10">
    <location>
        <begin position="1774"/>
        <end position="1784"/>
    </location>
</feature>
<feature type="compositionally biased region" description="Polar residues" evidence="10">
    <location>
        <begin position="2181"/>
        <end position="2205"/>
    </location>
</feature>
<feature type="compositionally biased region" description="Basic and acidic residues" evidence="10">
    <location>
        <begin position="1219"/>
        <end position="1239"/>
    </location>
</feature>
<protein>
    <recommendedName>
        <fullName evidence="11">C2H2-type domain-containing protein</fullName>
    </recommendedName>
</protein>
<feature type="compositionally biased region" description="Basic and acidic residues" evidence="10">
    <location>
        <begin position="1634"/>
        <end position="1645"/>
    </location>
</feature>
<feature type="compositionally biased region" description="Basic and acidic residues" evidence="10">
    <location>
        <begin position="129"/>
        <end position="139"/>
    </location>
</feature>
<keyword evidence="8" id="KW-0539">Nucleus</keyword>
<feature type="compositionally biased region" description="Basic and acidic residues" evidence="10">
    <location>
        <begin position="1357"/>
        <end position="1373"/>
    </location>
</feature>
<feature type="domain" description="C2H2-type" evidence="11">
    <location>
        <begin position="2822"/>
        <end position="2849"/>
    </location>
</feature>
<feature type="compositionally biased region" description="Polar residues" evidence="10">
    <location>
        <begin position="3348"/>
        <end position="3370"/>
    </location>
</feature>
<feature type="compositionally biased region" description="Polar residues" evidence="10">
    <location>
        <begin position="678"/>
        <end position="701"/>
    </location>
</feature>
<evidence type="ECO:0000256" key="4">
    <source>
        <dbReference type="ARBA" id="ARBA00022771"/>
    </source>
</evidence>
<feature type="compositionally biased region" description="Polar residues" evidence="10">
    <location>
        <begin position="1752"/>
        <end position="1773"/>
    </location>
</feature>
<keyword evidence="5" id="KW-0862">Zinc</keyword>
<evidence type="ECO:0000256" key="10">
    <source>
        <dbReference type="SAM" id="MobiDB-lite"/>
    </source>
</evidence>
<comment type="caution">
    <text evidence="12">The sequence shown here is derived from an EMBL/GenBank/DDBJ whole genome shotgun (WGS) entry which is preliminary data.</text>
</comment>
<keyword evidence="6" id="KW-0805">Transcription regulation</keyword>
<dbReference type="InterPro" id="IPR013087">
    <property type="entry name" value="Znf_C2H2_type"/>
</dbReference>
<feature type="compositionally biased region" description="Polar residues" evidence="10">
    <location>
        <begin position="1484"/>
        <end position="1508"/>
    </location>
</feature>
<feature type="compositionally biased region" description="Polar residues" evidence="10">
    <location>
        <begin position="3286"/>
        <end position="3301"/>
    </location>
</feature>
<keyword evidence="7" id="KW-0804">Transcription</keyword>
<evidence type="ECO:0000256" key="8">
    <source>
        <dbReference type="ARBA" id="ARBA00023242"/>
    </source>
</evidence>
<feature type="region of interest" description="Disordered" evidence="10">
    <location>
        <begin position="3234"/>
        <end position="3385"/>
    </location>
</feature>
<feature type="compositionally biased region" description="Polar residues" evidence="10">
    <location>
        <begin position="839"/>
        <end position="855"/>
    </location>
</feature>
<feature type="compositionally biased region" description="Basic residues" evidence="10">
    <location>
        <begin position="1513"/>
        <end position="1523"/>
    </location>
</feature>
<proteinExistence type="predicted"/>
<dbReference type="InterPro" id="IPR050636">
    <property type="entry name" value="C2H2-ZF_domain-containing"/>
</dbReference>
<comment type="subcellular location">
    <subcellularLocation>
        <location evidence="1">Nucleus</location>
    </subcellularLocation>
</comment>
<dbReference type="SMART" id="SM00355">
    <property type="entry name" value="ZnF_C2H2"/>
    <property type="match status" value="5"/>
</dbReference>
<feature type="compositionally biased region" description="Polar residues" evidence="10">
    <location>
        <begin position="1076"/>
        <end position="1093"/>
    </location>
</feature>
<feature type="region of interest" description="Disordered" evidence="10">
    <location>
        <begin position="1021"/>
        <end position="1046"/>
    </location>
</feature>
<feature type="compositionally biased region" description="Low complexity" evidence="10">
    <location>
        <begin position="2357"/>
        <end position="2375"/>
    </location>
</feature>
<feature type="compositionally biased region" description="Polar residues" evidence="10">
    <location>
        <begin position="717"/>
        <end position="731"/>
    </location>
</feature>
<feature type="region of interest" description="Disordered" evidence="10">
    <location>
        <begin position="1130"/>
        <end position="1154"/>
    </location>
</feature>
<feature type="compositionally biased region" description="Pro residues" evidence="10">
    <location>
        <begin position="2020"/>
        <end position="2034"/>
    </location>
</feature>
<feature type="compositionally biased region" description="Low complexity" evidence="10">
    <location>
        <begin position="3302"/>
        <end position="3347"/>
    </location>
</feature>
<feature type="compositionally biased region" description="Low complexity" evidence="10">
    <location>
        <begin position="1397"/>
        <end position="1406"/>
    </location>
</feature>
<feature type="compositionally biased region" description="Low complexity" evidence="10">
    <location>
        <begin position="2303"/>
        <end position="2313"/>
    </location>
</feature>
<evidence type="ECO:0000259" key="11">
    <source>
        <dbReference type="PROSITE" id="PS50157"/>
    </source>
</evidence>
<feature type="compositionally biased region" description="Low complexity" evidence="10">
    <location>
        <begin position="2035"/>
        <end position="2095"/>
    </location>
</feature>
<feature type="compositionally biased region" description="Polar residues" evidence="10">
    <location>
        <begin position="3120"/>
        <end position="3137"/>
    </location>
</feature>
<feature type="region of interest" description="Disordered" evidence="10">
    <location>
        <begin position="2153"/>
        <end position="2229"/>
    </location>
</feature>
<feature type="compositionally biased region" description="Low complexity" evidence="10">
    <location>
        <begin position="2543"/>
        <end position="2557"/>
    </location>
</feature>
<feature type="compositionally biased region" description="Low complexity" evidence="10">
    <location>
        <begin position="872"/>
        <end position="894"/>
    </location>
</feature>
<feature type="compositionally biased region" description="Basic and acidic residues" evidence="10">
    <location>
        <begin position="1582"/>
        <end position="1609"/>
    </location>
</feature>
<feature type="region of interest" description="Disordered" evidence="10">
    <location>
        <begin position="125"/>
        <end position="150"/>
    </location>
</feature>
<feature type="compositionally biased region" description="Basic and acidic residues" evidence="10">
    <location>
        <begin position="468"/>
        <end position="479"/>
    </location>
</feature>
<evidence type="ECO:0000256" key="1">
    <source>
        <dbReference type="ARBA" id="ARBA00004123"/>
    </source>
</evidence>
<feature type="compositionally biased region" description="Polar residues" evidence="10">
    <location>
        <begin position="571"/>
        <end position="582"/>
    </location>
</feature>
<feature type="compositionally biased region" description="Low complexity" evidence="10">
    <location>
        <begin position="2108"/>
        <end position="2117"/>
    </location>
</feature>
<feature type="compositionally biased region" description="Polar residues" evidence="10">
    <location>
        <begin position="2725"/>
        <end position="2738"/>
    </location>
</feature>
<feature type="domain" description="C2H2-type" evidence="11">
    <location>
        <begin position="2850"/>
        <end position="2877"/>
    </location>
</feature>
<dbReference type="Proteomes" id="UP001283361">
    <property type="component" value="Unassembled WGS sequence"/>
</dbReference>
<feature type="compositionally biased region" description="Low complexity" evidence="10">
    <location>
        <begin position="1065"/>
        <end position="1075"/>
    </location>
</feature>
<feature type="compositionally biased region" description="Basic and acidic residues" evidence="10">
    <location>
        <begin position="2386"/>
        <end position="2395"/>
    </location>
</feature>
<feature type="compositionally biased region" description="Basic and acidic residues" evidence="10">
    <location>
        <begin position="2974"/>
        <end position="2985"/>
    </location>
</feature>
<keyword evidence="3" id="KW-0677">Repeat</keyword>
<feature type="compositionally biased region" description="Low complexity" evidence="10">
    <location>
        <begin position="3250"/>
        <end position="3268"/>
    </location>
</feature>
<feature type="domain" description="C2H2-type" evidence="11">
    <location>
        <begin position="2482"/>
        <end position="2514"/>
    </location>
</feature>
<feature type="compositionally biased region" description="Polar residues" evidence="10">
    <location>
        <begin position="355"/>
        <end position="378"/>
    </location>
</feature>
<feature type="compositionally biased region" description="Polar residues" evidence="10">
    <location>
        <begin position="1261"/>
        <end position="1271"/>
    </location>
</feature>
<sequence>MEEDTSRVISDEKTVKVTLKNNSVQAIETNGIGGSISPNNDNEKGLSSRIATSALIKSAERSGALGAGSNNLTKTTQEAAPIFSPHISGQTSGTKLQNPAHCHPGTNGNNNNNIEKSKLKNSMPGMAIEDSHTTTKGPKDSLGSLESGSTDAKINPRVVHLAVSNIVFSAQTGSQEPFQGVESVKAAGHQLSIDSIPVTVSRSEEEKKLTKLPLGTGHSLPNKNISVGQRLSPSNFQRSLNSQRLSPAHFPQMSTSDMIHSASTLIHGPDIQSMPPQPEVSQHMDQFHTNQTARGTHDSLKKGNSPGPGNLKCQDITSNQLKNYLMSPTQGRYGNQIAQNTNSSSPNVRGVYLPNQLSGTHPLSNLSHQSATSASKPTQKAPRKRKSKAAAKGQSQKLSSFLGDDDDDDNDFIPVGMVQLSSLPRPMDGNPAQQQNQLLKEQLQRHLGQQQQNQEHPPTSNAAQEVPSHVERKDIDSRSQQHQLLLQLVQQVQQQKQILEEQRQQPSPQLSHHQSNTLHNTNVKVQDVQKNQGLIIRHFQQEVVPSGPEGQILSSESQATKPEHRPADNRIASSPHHQQIPTPSLSLSLPSPSSYSYASPLPHNSQTQILTKSVPQSTLQPSIPKITEQLLQRPPSDQQVYSAENKSLSGKDDQRASKVELYLLQSRSEGPQPGPTHPLQSPSPTWQAARSTTPTMASGQHSHQHPEISRMLCSPVSPRQSASSPRTSVSPRHTESPFQPPSSPCQFASPKQPVSPHSRIGSFVSTATSSSASKTVMTVQGPVRNMSNQSGNLKVTYTRQNSSPRPQNSPWQPISPSQVSASNLTNFTGVQKPYPTVGKVSTNDNQEQNPCFQDNSSLLSSSVLVNANPGQSHSSGFESSSHMPQQMQQQDQKQTVGGTVPSSVHYSHLPHSPGLLGTNSLRDVPVQSLSPGQVIHHLPKVQQLSGGPVATHHREVKSPTSSSTLLKVPKPSAQNASPIWQQMQYQHQLPYQESINTSAASQMAETSKAMGLFSSKPVDIQRLSQQHHQQQQSEQIAHQSFRSSNTTLPVEQNWDLRESQICISSQPQSLPASSSNVSSHIAPNTTSHETSLELNNLSEKETRLIQSFFPGSERTHSGQVLENDLQVGNPHQHEMQPKASGQDDQMSSKDVRKNEGALQVLSEIASKCYVQTVESEKLDQEEKQVVRKLDSSSLEEKLADTSSKEDKDLKPGRGITKSKVAEEQLERKLEVTNEAPKREVRQRKPKKPFEQEETPSRRNPRNTQNQKGQTETSCNKKSSTPSSPSCSQRKGQHQGKKSGSVSSKSDTEQEGKANVSSKAPAKSDVEARHEEEADSGLEGDSETESVEPRRLSRRLQVKKEERLRQRSDVKNTDDEGSNQRRSKRIATRIDYKEENSENTSEESGSGRQPQQQHQKLSTTETEDKPLFPGSPSGDSADKVSTRSRNPRRDTSKDHSSTGSTSSSRKETNIQKVSDGLNVDKRTASVISTQSTPAPKSSTVTPKSEPQSSSERKMRTRNRSKSRSRSPLTTASQDLNTPLTRRNMATRQITTAPKSAENEAVNGKGIAPTEFVDELPPRRKNQKKDDKTPETAPEHASEEISKQMQIEDKTNISTNMSEKSGKGKKGKKCPVSKTKPCDTDDKKEADDSLSEILTAETYPSNSKADAERDPTSKIKIFAQDKKEVPSESAYSIKSKDSSLLEKTFTETDEQVPTTMSNNSLNPHTVLEETKFHARGQGQVLSQQFQAQSKASAMNQLSPLSTSHMPSPLGGQSQDVKNKCDPDEAGHSGSGLVQRPRMIMYKLVPVEDENPPGPTASLSLLSVSGYFMSGSGGDRILLPENFHKGQVTSQETAAAVLKTVLPPSSQHMLHHSLQQPLPSKPHYPVSVSTSNTYPQSTLSGHQQHQAQPISPLRTALSSPLHPQLPPSSSSTTWTTPHQIQSPLSSQQGQWMSTQSSHLNQVTQAGSSADLGNSTPRHSMVEATPPPPHSPHINSSSVQSQQQLPQGHLRQHYQQHQASPALPYRPSPSWNPTPPSMPSSSPQLPSSSSSLSSVWNLASPSSIPQQQVNYQAQHHQQVQVQQPVAQHQQMPQAQSQQLPMPPQHQQNVSRQQPLQQHQQPWVSPQSHTLEEQGWRPVLSGDSSTASAAVESWSKEFLPNPPMFTSSGVVGQQRRVDPQVEMRSQRSSQMPNHSAAFSETPHQPLSASAPNVYVPSVPQQQQQQQQDPSEFSDAKADQIIQNFLRSAAGSGGTFGQDLGGFSLGQQEMAYLDSRLRLSPNSLMSAVVAAYEEDVGANDLEECGGAAPGSVGAGSRARNIGSSSHNQHGDTNNSLQDTINLVHTVNLVDLEDDVNLGLGGLSASHSSRSSGVVSPRSGVLDSPLLSLGGRGRTESFHDPLADSASHQPAAEVEEGVQAAQAQPGKENETKGEKAEGDEKSKPKDRKHQYKIVYQDGQRKFQCVACIKVFTAATIYRHLRTHDPDHKVSCKVCGKTYTQRSTLIMHMVKSHGYIHTPKTEKKKGLNTSIADQKEEEGSSRKDEKKPAKSSKPSGSSSSKKSSGQTVRSPPGPAKSSADSKRHRRSSSQSPSNPLAPGLDQEERQIHQATQRQVEEQRRLKAEQKQRKAAGDFVMTATSGAAEHPAATGEEKSFKATEQSAEFAPENLKGGTKSEGENKSNAEKDCNEGGTSSVSAQQVMEDEKSDATELEKQASLGSGTTTPGIMEVSSDLAANSKTLKSQQNSSKERQTSSSELDELISAVASGRAGNLPAVISGDVLLLDKTPDHLPEGSTNSKLLKECLERESESGSDDVNSPILKIAEDGSEKFGCRLCSRTLASRNSFSLHIRRHKEEKTKFCKFCGKAFHTGQELKSHERTHTGEKPYKCEICFYSFSHFGSALIHKKSHTARGETEPFPIVNGEIQYPPSFKKPRSNSAERKDGTGSPKRKRLKKNSGDQNPSSGGSTQEDVLSNLTQPLRRSSLDVKFEREQSGSDTGTPNRRHSLNDQVLASSTAMETGKSAFGSPVESSNSHYQTPSSYDNFYNCKTADNIPLGQASTPDQSSFYGYTRTPPQNRQMGNSGGEPNQYFTSPATIERDQQSFRNAQSGQNAYFSSQHQGQSLQQQQKFDYQSSAAESGYSQPIQQHREPPPSYRPRVSGEPDNIGGGGQPFKSSSPSTEIVKSLLQHYNLPDSQPSQGEYSHQPQYQQEQQNYVMERSPLTYSEHLQQSHTGGYLEQRSTQLNYQDPNPPPYTSGVQGQQQQFFSSPQHQLQHQPPMYPGPAVNRSEHFSAQHRVQNQPQQSTHQTFNPQQQSHPSPQHQILNQHHQSPQHQSLPQQQQQQQPQQLLNKQQQNSSGISSNTAMQSSVPQSHLPQNLQPLPKISSLARDLPRP</sequence>
<feature type="compositionally biased region" description="Low complexity" evidence="10">
    <location>
        <begin position="856"/>
        <end position="865"/>
    </location>
</feature>
<feature type="compositionally biased region" description="Basic and acidic residues" evidence="10">
    <location>
        <begin position="2606"/>
        <end position="2623"/>
    </location>
</feature>
<evidence type="ECO:0000256" key="3">
    <source>
        <dbReference type="ARBA" id="ARBA00022737"/>
    </source>
</evidence>
<dbReference type="GO" id="GO:0008270">
    <property type="term" value="F:zinc ion binding"/>
    <property type="evidence" value="ECO:0007669"/>
    <property type="project" value="UniProtKB-KW"/>
</dbReference>
<feature type="compositionally biased region" description="Polar residues" evidence="10">
    <location>
        <begin position="1884"/>
        <end position="1906"/>
    </location>
</feature>
<evidence type="ECO:0000313" key="12">
    <source>
        <dbReference type="EMBL" id="KAK3800423.1"/>
    </source>
</evidence>
<feature type="region of interest" description="Disordered" evidence="10">
    <location>
        <begin position="292"/>
        <end position="414"/>
    </location>
</feature>
<feature type="compositionally biased region" description="Basic and acidic residues" evidence="10">
    <location>
        <begin position="2525"/>
        <end position="2540"/>
    </location>
</feature>
<feature type="compositionally biased region" description="Basic and acidic residues" evidence="10">
    <location>
        <begin position="2170"/>
        <end position="2180"/>
    </location>
</feature>
<feature type="region of interest" description="Disordered" evidence="10">
    <location>
        <begin position="944"/>
        <end position="975"/>
    </location>
</feature>
<feature type="compositionally biased region" description="Low complexity" evidence="10">
    <location>
        <begin position="583"/>
        <end position="602"/>
    </location>
</feature>
<feature type="compositionally biased region" description="Low complexity" evidence="10">
    <location>
        <begin position="444"/>
        <end position="456"/>
    </location>
</feature>